<protein>
    <recommendedName>
        <fullName evidence="10">Odorant receptor</fullName>
    </recommendedName>
</protein>
<evidence type="ECO:0000256" key="6">
    <source>
        <dbReference type="ARBA" id="ARBA00022989"/>
    </source>
</evidence>
<evidence type="ECO:0000256" key="2">
    <source>
        <dbReference type="ARBA" id="ARBA00022475"/>
    </source>
</evidence>
<keyword evidence="5 10" id="KW-0552">Olfaction</keyword>
<comment type="caution">
    <text evidence="10">Lacks conserved residue(s) required for the propagation of feature annotation.</text>
</comment>
<accession>A0AA39KZP0</accession>
<dbReference type="GO" id="GO:0007165">
    <property type="term" value="P:signal transduction"/>
    <property type="evidence" value="ECO:0007669"/>
    <property type="project" value="UniProtKB-KW"/>
</dbReference>
<gene>
    <name evidence="11" type="ORF">PV327_005569</name>
</gene>
<keyword evidence="4 10" id="KW-0812">Transmembrane</keyword>
<comment type="subcellular location">
    <subcellularLocation>
        <location evidence="1 10">Cell membrane</location>
        <topology evidence="1 10">Multi-pass membrane protein</topology>
    </subcellularLocation>
</comment>
<proteinExistence type="inferred from homology"/>
<dbReference type="PANTHER" id="PTHR21137">
    <property type="entry name" value="ODORANT RECEPTOR"/>
    <property type="match status" value="1"/>
</dbReference>
<evidence type="ECO:0000256" key="7">
    <source>
        <dbReference type="ARBA" id="ARBA00023136"/>
    </source>
</evidence>
<name>A0AA39KZP0_MICHY</name>
<feature type="transmembrane region" description="Helical" evidence="10">
    <location>
        <begin position="98"/>
        <end position="115"/>
    </location>
</feature>
<feature type="transmembrane region" description="Helical" evidence="10">
    <location>
        <begin position="156"/>
        <end position="177"/>
    </location>
</feature>
<sequence length="349" mass="40242">MAASTWERFVNTDPLSLPSTFSIDECLDFPMSSLEYNFILLKYCGIWCPLEWSSGWKTRFYSCYTAIVVAVVFTISSADMIKTLLSIGYVEEFAEGMLLLLTLISCCGKILTLLVHRQRIILLFETFKCPVCQATNSQEAAVRKTSHQSMRTRTDGFICVMVSTMMLMTIRCITTNIPRRTLPLRIWLPFDVDTEKVYWLVFFVEFFSLFFAGIIDIAYATLVPTFMSSICEQFGLLECRIQLFILSIENSQYPEKHRIQFEKKQFVDSVQHHLLLFQFANEANDIFGPALLMQYISSITVISQNPLYLALRSSSRCLSIHISKSSNFHTHYITFFSNPPKNEFLPMKI</sequence>
<keyword evidence="2" id="KW-1003">Cell membrane</keyword>
<keyword evidence="12" id="KW-1185">Reference proteome</keyword>
<dbReference type="Pfam" id="PF02949">
    <property type="entry name" value="7tm_6"/>
    <property type="match status" value="1"/>
</dbReference>
<reference evidence="11" key="2">
    <citation type="submission" date="2023-03" db="EMBL/GenBank/DDBJ databases">
        <authorList>
            <person name="Inwood S.N."/>
            <person name="Skelly J.G."/>
            <person name="Guhlin J."/>
            <person name="Harrop T.W.R."/>
            <person name="Goldson S.G."/>
            <person name="Dearden P.K."/>
        </authorList>
    </citation>
    <scope>NUCLEOTIDE SEQUENCE</scope>
    <source>
        <strain evidence="11">Lincoln</strain>
        <tissue evidence="11">Whole body</tissue>
    </source>
</reference>
<dbReference type="GO" id="GO:0004984">
    <property type="term" value="F:olfactory receptor activity"/>
    <property type="evidence" value="ECO:0007669"/>
    <property type="project" value="InterPro"/>
</dbReference>
<evidence type="ECO:0000256" key="9">
    <source>
        <dbReference type="ARBA" id="ARBA00023224"/>
    </source>
</evidence>
<keyword evidence="9 10" id="KW-0807">Transducer</keyword>
<feature type="transmembrane region" description="Helical" evidence="10">
    <location>
        <begin position="197"/>
        <end position="219"/>
    </location>
</feature>
<evidence type="ECO:0000256" key="5">
    <source>
        <dbReference type="ARBA" id="ARBA00022725"/>
    </source>
</evidence>
<dbReference type="InterPro" id="IPR004117">
    <property type="entry name" value="7tm6_olfct_rcpt"/>
</dbReference>
<reference evidence="11" key="1">
    <citation type="journal article" date="2023" name="bioRxiv">
        <title>Scaffold-level genome assemblies of two parasitoid biocontrol wasps reveal the parthenogenesis mechanism and an associated novel virus.</title>
        <authorList>
            <person name="Inwood S."/>
            <person name="Skelly J."/>
            <person name="Guhlin J."/>
            <person name="Harrop T."/>
            <person name="Goldson S."/>
            <person name="Dearden P."/>
        </authorList>
    </citation>
    <scope>NUCLEOTIDE SEQUENCE</scope>
    <source>
        <strain evidence="11">Lincoln</strain>
        <tissue evidence="11">Whole body</tissue>
    </source>
</reference>
<evidence type="ECO:0000256" key="1">
    <source>
        <dbReference type="ARBA" id="ARBA00004651"/>
    </source>
</evidence>
<dbReference type="GO" id="GO:0005886">
    <property type="term" value="C:plasma membrane"/>
    <property type="evidence" value="ECO:0007669"/>
    <property type="project" value="UniProtKB-SubCell"/>
</dbReference>
<dbReference type="PANTHER" id="PTHR21137:SF35">
    <property type="entry name" value="ODORANT RECEPTOR 19A-RELATED"/>
    <property type="match status" value="1"/>
</dbReference>
<dbReference type="Proteomes" id="UP001168972">
    <property type="component" value="Unassembled WGS sequence"/>
</dbReference>
<evidence type="ECO:0000256" key="4">
    <source>
        <dbReference type="ARBA" id="ARBA00022692"/>
    </source>
</evidence>
<evidence type="ECO:0000313" key="12">
    <source>
        <dbReference type="Proteomes" id="UP001168972"/>
    </source>
</evidence>
<keyword evidence="6 10" id="KW-1133">Transmembrane helix</keyword>
<comment type="similarity">
    <text evidence="10">Belongs to the insect chemoreceptor superfamily. Heteromeric odorant receptor channel (TC 1.A.69) family.</text>
</comment>
<comment type="caution">
    <text evidence="11">The sequence shown here is derived from an EMBL/GenBank/DDBJ whole genome shotgun (WGS) entry which is preliminary data.</text>
</comment>
<evidence type="ECO:0000313" key="11">
    <source>
        <dbReference type="EMBL" id="KAK0179858.1"/>
    </source>
</evidence>
<evidence type="ECO:0000256" key="3">
    <source>
        <dbReference type="ARBA" id="ARBA00022606"/>
    </source>
</evidence>
<keyword evidence="8 10" id="KW-0675">Receptor</keyword>
<dbReference type="EMBL" id="JAQQBR010000003">
    <property type="protein sequence ID" value="KAK0179858.1"/>
    <property type="molecule type" value="Genomic_DNA"/>
</dbReference>
<dbReference type="GO" id="GO:0005549">
    <property type="term" value="F:odorant binding"/>
    <property type="evidence" value="ECO:0007669"/>
    <property type="project" value="InterPro"/>
</dbReference>
<evidence type="ECO:0000256" key="10">
    <source>
        <dbReference type="RuleBase" id="RU351113"/>
    </source>
</evidence>
<organism evidence="11 12">
    <name type="scientific">Microctonus hyperodae</name>
    <name type="common">Parasitoid wasp</name>
    <dbReference type="NCBI Taxonomy" id="165561"/>
    <lineage>
        <taxon>Eukaryota</taxon>
        <taxon>Metazoa</taxon>
        <taxon>Ecdysozoa</taxon>
        <taxon>Arthropoda</taxon>
        <taxon>Hexapoda</taxon>
        <taxon>Insecta</taxon>
        <taxon>Pterygota</taxon>
        <taxon>Neoptera</taxon>
        <taxon>Endopterygota</taxon>
        <taxon>Hymenoptera</taxon>
        <taxon>Apocrita</taxon>
        <taxon>Ichneumonoidea</taxon>
        <taxon>Braconidae</taxon>
        <taxon>Euphorinae</taxon>
        <taxon>Microctonus</taxon>
    </lineage>
</organism>
<keyword evidence="7 10" id="KW-0472">Membrane</keyword>
<feature type="transmembrane region" description="Helical" evidence="10">
    <location>
        <begin position="60"/>
        <end position="78"/>
    </location>
</feature>
<dbReference type="AlphaFoldDB" id="A0AA39KZP0"/>
<keyword evidence="3 10" id="KW-0716">Sensory transduction</keyword>
<evidence type="ECO:0000256" key="8">
    <source>
        <dbReference type="ARBA" id="ARBA00023170"/>
    </source>
</evidence>